<organism evidence="2">
    <name type="scientific">Physcomitrium patens</name>
    <name type="common">Spreading-leaved earth moss</name>
    <name type="synonym">Physcomitrella patens</name>
    <dbReference type="NCBI Taxonomy" id="3218"/>
    <lineage>
        <taxon>Eukaryota</taxon>
        <taxon>Viridiplantae</taxon>
        <taxon>Streptophyta</taxon>
        <taxon>Embryophyta</taxon>
        <taxon>Bryophyta</taxon>
        <taxon>Bryophytina</taxon>
        <taxon>Bryopsida</taxon>
        <taxon>Funariidae</taxon>
        <taxon>Funariales</taxon>
        <taxon>Funariaceae</taxon>
        <taxon>Physcomitrium</taxon>
    </lineage>
</organism>
<evidence type="ECO:0000313" key="2">
    <source>
        <dbReference type="EMBL" id="PNR32756.1"/>
    </source>
</evidence>
<reference evidence="2 4" key="2">
    <citation type="journal article" date="2018" name="Plant J.">
        <title>The Physcomitrella patens chromosome-scale assembly reveals moss genome structure and evolution.</title>
        <authorList>
            <person name="Lang D."/>
            <person name="Ullrich K.K."/>
            <person name="Murat F."/>
            <person name="Fuchs J."/>
            <person name="Jenkins J."/>
            <person name="Haas F.B."/>
            <person name="Piednoel M."/>
            <person name="Gundlach H."/>
            <person name="Van Bel M."/>
            <person name="Meyberg R."/>
            <person name="Vives C."/>
            <person name="Morata J."/>
            <person name="Symeonidi A."/>
            <person name="Hiss M."/>
            <person name="Muchero W."/>
            <person name="Kamisugi Y."/>
            <person name="Saleh O."/>
            <person name="Blanc G."/>
            <person name="Decker E.L."/>
            <person name="van Gessel N."/>
            <person name="Grimwood J."/>
            <person name="Hayes R.D."/>
            <person name="Graham S.W."/>
            <person name="Gunter L.E."/>
            <person name="McDaniel S.F."/>
            <person name="Hoernstein S.N.W."/>
            <person name="Larsson A."/>
            <person name="Li F.W."/>
            <person name="Perroud P.F."/>
            <person name="Phillips J."/>
            <person name="Ranjan P."/>
            <person name="Rokshar D.S."/>
            <person name="Rothfels C.J."/>
            <person name="Schneider L."/>
            <person name="Shu S."/>
            <person name="Stevenson D.W."/>
            <person name="Thummler F."/>
            <person name="Tillich M."/>
            <person name="Villarreal Aguilar J.C."/>
            <person name="Widiez T."/>
            <person name="Wong G.K."/>
            <person name="Wymore A."/>
            <person name="Zhang Y."/>
            <person name="Zimmer A.D."/>
            <person name="Quatrano R.S."/>
            <person name="Mayer K.F.X."/>
            <person name="Goodstein D."/>
            <person name="Casacuberta J.M."/>
            <person name="Vandepoele K."/>
            <person name="Reski R."/>
            <person name="Cuming A.C."/>
            <person name="Tuskan G.A."/>
            <person name="Maumus F."/>
            <person name="Salse J."/>
            <person name="Schmutz J."/>
            <person name="Rensing S.A."/>
        </authorList>
    </citation>
    <scope>NUCLEOTIDE SEQUENCE [LARGE SCALE GENOMIC DNA]</scope>
    <source>
        <strain evidence="3 4">cv. Gransden 2004</strain>
    </source>
</reference>
<proteinExistence type="predicted"/>
<evidence type="ECO:0000313" key="4">
    <source>
        <dbReference type="Proteomes" id="UP000006727"/>
    </source>
</evidence>
<sequence length="63" mass="7103">MLRVRTNPDFEDKSVVFCKFRIFCFGRSHECFGMRARGDGVGDGDGGDFKWKPPKRQTAQGCG</sequence>
<keyword evidence="4" id="KW-1185">Reference proteome</keyword>
<evidence type="ECO:0000313" key="3">
    <source>
        <dbReference type="EnsemblPlants" id="Pp3c20_4357V3.1"/>
    </source>
</evidence>
<reference evidence="3" key="3">
    <citation type="submission" date="2020-12" db="UniProtKB">
        <authorList>
            <consortium name="EnsemblPlants"/>
        </authorList>
    </citation>
    <scope>IDENTIFICATION</scope>
</reference>
<dbReference type="EnsemblPlants" id="Pp3c20_4357V3.1">
    <property type="protein sequence ID" value="Pp3c20_4357V3.1"/>
    <property type="gene ID" value="Pp3c20_4357"/>
</dbReference>
<dbReference type="Gramene" id="Pp3c20_4357V3.1">
    <property type="protein sequence ID" value="Pp3c20_4357V3.1"/>
    <property type="gene ID" value="Pp3c20_4357"/>
</dbReference>
<reference evidence="2 4" key="1">
    <citation type="journal article" date="2008" name="Science">
        <title>The Physcomitrella genome reveals evolutionary insights into the conquest of land by plants.</title>
        <authorList>
            <person name="Rensing S."/>
            <person name="Lang D."/>
            <person name="Zimmer A."/>
            <person name="Terry A."/>
            <person name="Salamov A."/>
            <person name="Shapiro H."/>
            <person name="Nishiyama T."/>
            <person name="Perroud P.-F."/>
            <person name="Lindquist E."/>
            <person name="Kamisugi Y."/>
            <person name="Tanahashi T."/>
            <person name="Sakakibara K."/>
            <person name="Fujita T."/>
            <person name="Oishi K."/>
            <person name="Shin-I T."/>
            <person name="Kuroki Y."/>
            <person name="Toyoda A."/>
            <person name="Suzuki Y."/>
            <person name="Hashimoto A."/>
            <person name="Yamaguchi K."/>
            <person name="Sugano A."/>
            <person name="Kohara Y."/>
            <person name="Fujiyama A."/>
            <person name="Anterola A."/>
            <person name="Aoki S."/>
            <person name="Ashton N."/>
            <person name="Barbazuk W.B."/>
            <person name="Barker E."/>
            <person name="Bennetzen J."/>
            <person name="Bezanilla M."/>
            <person name="Blankenship R."/>
            <person name="Cho S.H."/>
            <person name="Dutcher S."/>
            <person name="Estelle M."/>
            <person name="Fawcett J.A."/>
            <person name="Gundlach H."/>
            <person name="Hanada K."/>
            <person name="Heyl A."/>
            <person name="Hicks K.A."/>
            <person name="Hugh J."/>
            <person name="Lohr M."/>
            <person name="Mayer K."/>
            <person name="Melkozernov A."/>
            <person name="Murata T."/>
            <person name="Nelson D."/>
            <person name="Pils B."/>
            <person name="Prigge M."/>
            <person name="Reiss B."/>
            <person name="Renner T."/>
            <person name="Rombauts S."/>
            <person name="Rushton P."/>
            <person name="Sanderfoot A."/>
            <person name="Schween G."/>
            <person name="Shiu S.-H."/>
            <person name="Stueber K."/>
            <person name="Theodoulou F.L."/>
            <person name="Tu H."/>
            <person name="Van de Peer Y."/>
            <person name="Verrier P.J."/>
            <person name="Waters E."/>
            <person name="Wood A."/>
            <person name="Yang L."/>
            <person name="Cove D."/>
            <person name="Cuming A."/>
            <person name="Hasebe M."/>
            <person name="Lucas S."/>
            <person name="Mishler D.B."/>
            <person name="Reski R."/>
            <person name="Grigoriev I."/>
            <person name="Quatrano R.S."/>
            <person name="Boore J.L."/>
        </authorList>
    </citation>
    <scope>NUCLEOTIDE SEQUENCE [LARGE SCALE GENOMIC DNA]</scope>
    <source>
        <strain evidence="3 4">cv. Gransden 2004</strain>
    </source>
</reference>
<accession>A0A2K1IU00</accession>
<dbReference type="EMBL" id="ABEU02000020">
    <property type="protein sequence ID" value="PNR32756.1"/>
    <property type="molecule type" value="Genomic_DNA"/>
</dbReference>
<dbReference type="InParanoid" id="A0A2K1IU00"/>
<dbReference type="AlphaFoldDB" id="A0A2K1IU00"/>
<evidence type="ECO:0000256" key="1">
    <source>
        <dbReference type="SAM" id="MobiDB-lite"/>
    </source>
</evidence>
<protein>
    <submittedName>
        <fullName evidence="2 3">Uncharacterized protein</fullName>
    </submittedName>
</protein>
<name>A0A2K1IU00_PHYPA</name>
<gene>
    <name evidence="2" type="ORF">PHYPA_024698</name>
</gene>
<feature type="region of interest" description="Disordered" evidence="1">
    <location>
        <begin position="43"/>
        <end position="63"/>
    </location>
</feature>
<dbReference type="Proteomes" id="UP000006727">
    <property type="component" value="Chromosome 20"/>
</dbReference>